<dbReference type="AlphaFoldDB" id="A0A2P2NI23"/>
<reference evidence="1" key="1">
    <citation type="submission" date="2018-02" db="EMBL/GenBank/DDBJ databases">
        <title>Rhizophora mucronata_Transcriptome.</title>
        <authorList>
            <person name="Meera S.P."/>
            <person name="Sreeshan A."/>
            <person name="Augustine A."/>
        </authorList>
    </citation>
    <scope>NUCLEOTIDE SEQUENCE</scope>
    <source>
        <tissue evidence="1">Leaf</tissue>
    </source>
</reference>
<evidence type="ECO:0000313" key="1">
    <source>
        <dbReference type="EMBL" id="MBX42138.1"/>
    </source>
</evidence>
<organism evidence="1">
    <name type="scientific">Rhizophora mucronata</name>
    <name type="common">Asiatic mangrove</name>
    <dbReference type="NCBI Taxonomy" id="61149"/>
    <lineage>
        <taxon>Eukaryota</taxon>
        <taxon>Viridiplantae</taxon>
        <taxon>Streptophyta</taxon>
        <taxon>Embryophyta</taxon>
        <taxon>Tracheophyta</taxon>
        <taxon>Spermatophyta</taxon>
        <taxon>Magnoliopsida</taxon>
        <taxon>eudicotyledons</taxon>
        <taxon>Gunneridae</taxon>
        <taxon>Pentapetalae</taxon>
        <taxon>rosids</taxon>
        <taxon>fabids</taxon>
        <taxon>Malpighiales</taxon>
        <taxon>Rhizophoraceae</taxon>
        <taxon>Rhizophora</taxon>
    </lineage>
</organism>
<protein>
    <submittedName>
        <fullName evidence="1">Uncharacterized protein</fullName>
    </submittedName>
</protein>
<accession>A0A2P2NI23</accession>
<dbReference type="EMBL" id="GGEC01061654">
    <property type="protein sequence ID" value="MBX42138.1"/>
    <property type="molecule type" value="Transcribed_RNA"/>
</dbReference>
<sequence>MWCCSSGFRSFRKKQFCFTTCVLKVTPITGNEGKTFSIHPKEQGNTQRK</sequence>
<proteinExistence type="predicted"/>
<name>A0A2P2NI23_RHIMU</name>